<dbReference type="SMART" id="SM00271">
    <property type="entry name" value="DnaJ"/>
    <property type="match status" value="1"/>
</dbReference>
<proteinExistence type="predicted"/>
<dbReference type="InterPro" id="IPR036457">
    <property type="entry name" value="PPM-type-like_dom_sf"/>
</dbReference>
<accession>A0A1G1V7H1</accession>
<dbReference type="SUPFAM" id="SSF81606">
    <property type="entry name" value="PP2C-like"/>
    <property type="match status" value="1"/>
</dbReference>
<dbReference type="PROSITE" id="PS51746">
    <property type="entry name" value="PPM_2"/>
    <property type="match status" value="1"/>
</dbReference>
<dbReference type="Proteomes" id="UP000178319">
    <property type="component" value="Unassembled WGS sequence"/>
</dbReference>
<dbReference type="PANTHER" id="PTHR24074">
    <property type="entry name" value="CO-CHAPERONE PROTEIN DJLA"/>
    <property type="match status" value="1"/>
</dbReference>
<feature type="compositionally biased region" description="Basic and acidic residues" evidence="2">
    <location>
        <begin position="1538"/>
        <end position="1565"/>
    </location>
</feature>
<feature type="region of interest" description="Disordered" evidence="2">
    <location>
        <begin position="1537"/>
        <end position="1565"/>
    </location>
</feature>
<feature type="region of interest" description="Disordered" evidence="2">
    <location>
        <begin position="39"/>
        <end position="161"/>
    </location>
</feature>
<dbReference type="PROSITE" id="PS50076">
    <property type="entry name" value="DNAJ_2"/>
    <property type="match status" value="1"/>
</dbReference>
<evidence type="ECO:0000313" key="6">
    <source>
        <dbReference type="Proteomes" id="UP000178319"/>
    </source>
</evidence>
<sequence length="3553" mass="382158">MRVFLKKAGVIFLVFVNFISPLYPVVWITPVRASQEQSSLLAYSDDDGDGVPDEVSEEQPPEEAPVEEPQPSEDAPQPDVPQEEAPPQEAPPQESPPQEENEPVQDQPSDSPPSPPEAAPPPQEVVSAPSIPEQPSGSGTGGYFTPGDGSSPSAPTPTFCPSVGKYEGDEYQECYGPGTSRHVRISGCSWQIVQEVVSNPACPGAGTPESTQFQDTQEQNNTEENYCSGLGRYKGSTWSVCSGNPGEATAWQASAACEAVSVGSAGEPNCAGSVGSLPQDGVGSLPLPGESTQVLNPSPSISACGIEMSFQRCVLGTTTLISGVMLSTVDLETQKCTTTEQIQSTSENSTSCGYSDVSQDKIPPGSGGCCNVDDDCVAQGFEGQECLVSNGACSGAGKSCATPQAEVAAKIKSGVDGCCSDGSQCGSGEECYVGNGACRSGLSCGAERTNSGSGGCCSDFSDCASQGLKFNGCFSSFDAGLCKSGQSCRPISCSGAQFCSGGTACYDQGQCANYQAELARQRAQAALASARSQCYSSLEPGCVAILAGGDQIVIEDAGQAQSLCNTNTVTGYSCGGATAAASSANSSGLRSTSGLAVGDRVIVDGVETTITEVDGSLVKVANNPYWFGEFYAKSVSEKPAQNQSFGQIIILPDGQQAAVKSVKANGDLVLWDGKEISSSSNTAKPIVPKEAATVNTSLSCNDFFEQEYTAPTVADGETVSVSGSKYQCSLGGWTKIGNADDGTFFPDAINPGVKQLAIQVGANVHLGQDDRRAPTFLDVLPVLPGMSKAETDYEKVLRVLNELGIPPEFDPNNPISARVWTEEKKIEFAKRVGQETDRSPLATVMRSLENTPLGFVVNLVSDVNIGELSDHISGAGAILQFAQGESRDAHFSEADAIADNKYTDEEFAVLAQAMQEKGVIANTSELPNKGDLALYDRVVKEFLAKQAFGSYGLQVVGPDQVAVLRRQLETDPAKLEELKNFANFTGIVSAEESDKLTPGFMATGRVGTEKIQSYQKGTYQSAAGQAFLEEAGEAAQGVAQDLAFVAGANVAIAIAAEAGAGRIVGWGVGRVAGTEVGQAVAKFATHSILKIPSEEVLSDVTREGLDVAKREYLEAQRARVLAFGDEAVSGSESFLQKNADEARRKLEEAYRGAFGDDADKVLESAVSKLDIMAGADVSQIVREQGEEYAQKFAGQTSVSDAVVNPSVVADNAFSPADQVVAASSRQGRVVLESIPDGAAGVVDDIPTNYPGVVAEVAEVTDSIDARGGGGFVQDAQDAVGGFFGRFRRSELDPLEAVEDRIAAEAVGDVSARTVDVSPATSRFTKMTPKSIDDAVEMTEDARRFKARLDDLARRIDGVTDNTVRRQLEEEVDQTRGTLIVIRKKADEAIEEIQSFRQDDEVVSRIKAEMEQTRVIASNVGGGNVFDTLKTRFEELPLPSFLRGGSESQLAPYKFEFTPEERLRIEAAKQDLKVKREEALARSRAQVEAIKKEQIDAEARVAAETVEAQQRRQAAQLAQDEAERARLIAESEASAQRAKAAEAEARAKARTANEEQARQASREQDVAARDEEIIEAQIIAERQVADARAKEETRQQATEFLSRQRELEERANRAKSAADEAERKLRQVDNAIAARQTEIDVTIAQAFALRDQYQIVKDLESDLLDSIPEQAHKILVSADYYKILGVSPSATTDEINRAYRSLSKKWHPDVSSQDLEAATLAFKKLTYAKDVLTDTIPIQGATGVYVRRNYYDAASHDAIRQQILAKDPSNFSDAVAYINRQQAKMSEAARAVEQANQRAQQAVRAAEPLNSRIEELQRAREQYLQSAEQHTRTVQAAEQDLQTAAREVMQGQPLTPTQVAYRELNDAGQEYTEKLAEVRTLREERKVAASGGVAGLDFADATSRLDAAEVELKQAAERVKAAQLAYQDSVQSPVERAGGAISDFFDQVTSFFGRGRSASQVADATEVVADVGRVAGPSLRFVQPTAQQVVPASPGLKVGSGVNVSSSGQDAFATGISSAAVADGVSTGGTPSQVVELAQLAANALVERLDAAASRFTDPVLAKQYLENSVTEFAQFVVRQNFELGAARGLYGPEALKQASTTLVGGTVVNGKLLAVSYGDSYIYILRDGKLIKVNEQVKEYLGYNEPNLVSVIIHDLQIGDRVIFASDGFVSFISDNARGKIVKAAGSTNDPQVFALRAQEILRDYYREKGVGDDVTIGSLFYGDLDVKPGLLDGLFDRVPAARSFYISKTDVQASTLSIHARNSAGDIVETRLSVEEVIHRGASSLGDKFTDGAKKQVLLELRGKGVPQSTLDEISRELKRIKKPEDVRSKLVKFTGIPVLGEPTAVSGGVFKSLGLTFPWSEKKFVVEKLEGDQGFAGIRVTARDANGVERKIIIDPSNVDGSYQYPANGFDYKLDELRELGVDERTIQQIDKQLERMAKKSVFDKTPVGQVGGSPFAPANDVAQQTDDVCKVLGASTDSVLGTSTTGGCQKPSLFDLLNPFNKIQPASKIDDVVTVVTSPEETKAIASRLIKTEESTVKMGDFSLSTIKGDDPTNDGLIFYLKPGQNLPKNVVITDKSGNVVDLGKRDTPLLFSDVRKIEIDGTDYSLAHDIWQNPMLFEIRGSSKDAKFDEVIGDITEIWDTAIKSPRRMDAVLAKNFTGEEISAMKKITDFYAQDPNIGGLTAPYDLDTVVELPDDKLAEYLNRTLPFRQVRESDISVFTGLISALKEGRAFTEKEADMFSALEFRHVVATRNVYRGLDEVYITEFNRQFALANMAEAVLSTRLVSKKPFKEHAKHYGDFVELMQSRGVEVPEWVTPFNSDDFRYGIKTDGTKANAAGQYFVSRLEDFDSMAQVLDHERVHGLSKVAYNRNVEFKIRNKLDVEYDRGFASDEGYTDALAYLIKSGGDVDKAIAENAKSTSSYRLASDEILRVAKEVGAASGDEMLGVELLFRGITDRANSSVNRSLVPIQRYYDEKVADSGAKFEERMARFSDKRKFLLMPNPPVSDQAPRPGLGKIVADIRNNSPVFEEQWKTDSFLRSLDDIEKDPFKILAPPGSSDRETAVYRLIGDAVRKDPVAQKEVQEAVNSYYSSYVDILKRVEAQTEIPNTPGEYMLSAANSFSARVQGVGQLITGGFSALNPFKKAGVSVDLKPVPVRSIGGSEGISAGRQGVTEGLVQVVDVGSSQTVLGVGTENVQAKALFTGVDTTLPVSSYTLSQAISEVPEDGGVLSEETLAKSLASSVLEPEGYRIGNNYVLATGEDGNVVAKIPSGRYSLQARPVDTVLLTGMPGEFYLGPGLGAKVFVGVYAADPPVGEAGGEKVVGRAQVIPTNDGELTVQLYDDTNGNGLREAGENTIKWAGVVFTAAQEETIGEVSLLNGWNLVGFSNTPRTVKTASGLVREVVRQGGDVTAISRLVDDRWETYVQRGSETFGNDFPLEAGKGYFVRSRVASTILLGGEPVTNTRIKLSRGWNVVSTSGAAEPITVSAFIDKMVMARRTSEPDVVSRWESGLWDSFVKKAGEDYGNDFPIAPFRGYIIKAKDDVEFEFQ</sequence>
<dbReference type="InterPro" id="IPR001623">
    <property type="entry name" value="DnaJ_domain"/>
</dbReference>
<feature type="coiled-coil region" evidence="1">
    <location>
        <begin position="1589"/>
        <end position="1637"/>
    </location>
</feature>
<dbReference type="EMBL" id="MHBZ01000021">
    <property type="protein sequence ID" value="OGY11231.1"/>
    <property type="molecule type" value="Genomic_DNA"/>
</dbReference>
<dbReference type="Gene3D" id="3.60.40.10">
    <property type="entry name" value="PPM-type phosphatase domain"/>
    <property type="match status" value="1"/>
</dbReference>
<feature type="coiled-coil region" evidence="1">
    <location>
        <begin position="1777"/>
        <end position="1924"/>
    </location>
</feature>
<dbReference type="SUPFAM" id="SSF46565">
    <property type="entry name" value="Chaperone J-domain"/>
    <property type="match status" value="1"/>
</dbReference>
<dbReference type="PRINTS" id="PR00625">
    <property type="entry name" value="JDOMAIN"/>
</dbReference>
<dbReference type="Pfam" id="PF00226">
    <property type="entry name" value="DnaJ"/>
    <property type="match status" value="1"/>
</dbReference>
<dbReference type="InterPro" id="IPR001932">
    <property type="entry name" value="PPM-type_phosphatase-like_dom"/>
</dbReference>
<evidence type="ECO:0000259" key="4">
    <source>
        <dbReference type="PROSITE" id="PS51746"/>
    </source>
</evidence>
<evidence type="ECO:0000259" key="3">
    <source>
        <dbReference type="PROSITE" id="PS50076"/>
    </source>
</evidence>
<feature type="compositionally biased region" description="Pro residues" evidence="2">
    <location>
        <begin position="110"/>
        <end position="123"/>
    </location>
</feature>
<gene>
    <name evidence="5" type="ORF">A3D26_04300</name>
</gene>
<evidence type="ECO:0000256" key="2">
    <source>
        <dbReference type="SAM" id="MobiDB-lite"/>
    </source>
</evidence>
<comment type="caution">
    <text evidence="5">The sequence shown here is derived from an EMBL/GenBank/DDBJ whole genome shotgun (WGS) entry which is preliminary data.</text>
</comment>
<dbReference type="InterPro" id="IPR036869">
    <property type="entry name" value="J_dom_sf"/>
</dbReference>
<protein>
    <recommendedName>
        <fullName evidence="7">J domain-containing protein</fullName>
    </recommendedName>
</protein>
<evidence type="ECO:0000313" key="5">
    <source>
        <dbReference type="EMBL" id="OGY11231.1"/>
    </source>
</evidence>
<dbReference type="SMART" id="SM00332">
    <property type="entry name" value="PP2Cc"/>
    <property type="match status" value="1"/>
</dbReference>
<feature type="domain" description="PPM-type phosphatase" evidence="4">
    <location>
        <begin position="1992"/>
        <end position="2222"/>
    </location>
</feature>
<keyword evidence="1" id="KW-0175">Coiled coil</keyword>
<evidence type="ECO:0008006" key="7">
    <source>
        <dbReference type="Google" id="ProtNLM"/>
    </source>
</evidence>
<dbReference type="Gene3D" id="1.10.287.110">
    <property type="entry name" value="DnaJ domain"/>
    <property type="match status" value="1"/>
</dbReference>
<feature type="domain" description="J" evidence="3">
    <location>
        <begin position="1678"/>
        <end position="1754"/>
    </location>
</feature>
<dbReference type="CDD" id="cd06257">
    <property type="entry name" value="DnaJ"/>
    <property type="match status" value="1"/>
</dbReference>
<feature type="coiled-coil region" evidence="1">
    <location>
        <begin position="1334"/>
        <end position="1361"/>
    </location>
</feature>
<name>A0A1G1V7H1_9BACT</name>
<evidence type="ECO:0000256" key="1">
    <source>
        <dbReference type="SAM" id="Coils"/>
    </source>
</evidence>
<feature type="compositionally biased region" description="Acidic residues" evidence="2">
    <location>
        <begin position="44"/>
        <end position="66"/>
    </location>
</feature>
<organism evidence="5 6">
    <name type="scientific">Candidatus Blackburnbacteria bacterium RIFCSPHIGHO2_02_FULL_44_20</name>
    <dbReference type="NCBI Taxonomy" id="1797516"/>
    <lineage>
        <taxon>Bacteria</taxon>
        <taxon>Candidatus Blackburniibacteriota</taxon>
    </lineage>
</organism>
<dbReference type="InterPro" id="IPR050817">
    <property type="entry name" value="DjlA_DnaK_co-chaperone"/>
</dbReference>
<dbReference type="STRING" id="1797516.A3D26_04300"/>
<reference evidence="5 6" key="1">
    <citation type="journal article" date="2016" name="Nat. Commun.">
        <title>Thousands of microbial genomes shed light on interconnected biogeochemical processes in an aquifer system.</title>
        <authorList>
            <person name="Anantharaman K."/>
            <person name="Brown C.T."/>
            <person name="Hug L.A."/>
            <person name="Sharon I."/>
            <person name="Castelle C.J."/>
            <person name="Probst A.J."/>
            <person name="Thomas B.C."/>
            <person name="Singh A."/>
            <person name="Wilkins M.J."/>
            <person name="Karaoz U."/>
            <person name="Brodie E.L."/>
            <person name="Williams K.H."/>
            <person name="Hubbard S.S."/>
            <person name="Banfield J.F."/>
        </authorList>
    </citation>
    <scope>NUCLEOTIDE SEQUENCE [LARGE SCALE GENOMIC DNA]</scope>
</reference>